<evidence type="ECO:0000313" key="5">
    <source>
        <dbReference type="EMBL" id="WZW99074.1"/>
    </source>
</evidence>
<evidence type="ECO:0000256" key="1">
    <source>
        <dbReference type="ARBA" id="ARBA00023125"/>
    </source>
</evidence>
<feature type="region of interest" description="Disordered" evidence="2">
    <location>
        <begin position="58"/>
        <end position="102"/>
    </location>
</feature>
<dbReference type="RefSeq" id="WP_232549148.1">
    <property type="nucleotide sequence ID" value="NZ_CP115965.1"/>
</dbReference>
<dbReference type="Pfam" id="PF11774">
    <property type="entry name" value="Lsr2"/>
    <property type="match status" value="1"/>
</dbReference>
<accession>A0ABZ3CA58</accession>
<dbReference type="Proteomes" id="UP001434337">
    <property type="component" value="Chromosome"/>
</dbReference>
<dbReference type="EMBL" id="CP115965">
    <property type="protein sequence ID" value="WZW99074.1"/>
    <property type="molecule type" value="Genomic_DNA"/>
</dbReference>
<keyword evidence="6" id="KW-1185">Reference proteome</keyword>
<dbReference type="InterPro" id="IPR042261">
    <property type="entry name" value="Lsr2-like_dimerization"/>
</dbReference>
<name>A0ABZ3CA58_9ACTN</name>
<evidence type="ECO:0000259" key="4">
    <source>
        <dbReference type="Pfam" id="PF23359"/>
    </source>
</evidence>
<dbReference type="InterPro" id="IPR036625">
    <property type="entry name" value="E3-bd_dom_sf"/>
</dbReference>
<dbReference type="InterPro" id="IPR055370">
    <property type="entry name" value="Lsr2_DNA-bd"/>
</dbReference>
<dbReference type="Gene3D" id="3.30.60.230">
    <property type="entry name" value="Lsr2, dimerization domain"/>
    <property type="match status" value="1"/>
</dbReference>
<dbReference type="Pfam" id="PF23359">
    <property type="entry name" value="Lsr2_DNA-bd"/>
    <property type="match status" value="1"/>
</dbReference>
<organism evidence="5 6">
    <name type="scientific">Propioniciclava soli</name>
    <dbReference type="NCBI Taxonomy" id="2775081"/>
    <lineage>
        <taxon>Bacteria</taxon>
        <taxon>Bacillati</taxon>
        <taxon>Actinomycetota</taxon>
        <taxon>Actinomycetes</taxon>
        <taxon>Propionibacteriales</taxon>
        <taxon>Propionibacteriaceae</taxon>
        <taxon>Propioniciclava</taxon>
    </lineage>
</organism>
<feature type="domain" description="Lsr2 dimerization" evidence="3">
    <location>
        <begin position="1"/>
        <end position="60"/>
    </location>
</feature>
<evidence type="ECO:0000256" key="2">
    <source>
        <dbReference type="SAM" id="MobiDB-lite"/>
    </source>
</evidence>
<protein>
    <submittedName>
        <fullName evidence="5">Lsr2 family protein</fullName>
    </submittedName>
</protein>
<sequence>MAQRVHISLTDDLLGDDTVADETLTFGLDNTTYEIDLSSENASQLRDALAPYIAAARKSGSARKAASGGGRRSGRSGGSASANDIRVWARSQGMEVSDRGRVRDDVRQAYEAAHN</sequence>
<reference evidence="5 6" key="1">
    <citation type="journal article" date="2023" name="Environ Microbiome">
        <title>A coral-associated actinobacterium mitigates coral bleaching under heat stress.</title>
        <authorList>
            <person name="Li J."/>
            <person name="Zou Y."/>
            <person name="Li Q."/>
            <person name="Zhang J."/>
            <person name="Bourne D.G."/>
            <person name="Lyu Y."/>
            <person name="Liu C."/>
            <person name="Zhang S."/>
        </authorList>
    </citation>
    <scope>NUCLEOTIDE SEQUENCE [LARGE SCALE GENOMIC DNA]</scope>
    <source>
        <strain evidence="5 6">SCSIO 13291</strain>
    </source>
</reference>
<proteinExistence type="predicted"/>
<keyword evidence="1" id="KW-0238">DNA-binding</keyword>
<dbReference type="InterPro" id="IPR024412">
    <property type="entry name" value="Lsr2_dim_dom"/>
</dbReference>
<feature type="domain" description="Lsr2 DNA-binding" evidence="4">
    <location>
        <begin position="79"/>
        <end position="113"/>
    </location>
</feature>
<evidence type="ECO:0000259" key="3">
    <source>
        <dbReference type="Pfam" id="PF11774"/>
    </source>
</evidence>
<evidence type="ECO:0000313" key="6">
    <source>
        <dbReference type="Proteomes" id="UP001434337"/>
    </source>
</evidence>
<dbReference type="Gene3D" id="4.10.320.10">
    <property type="entry name" value="E3-binding domain"/>
    <property type="match status" value="1"/>
</dbReference>
<gene>
    <name evidence="5" type="ORF">PCC79_02365</name>
</gene>
<feature type="compositionally biased region" description="Gly residues" evidence="2">
    <location>
        <begin position="67"/>
        <end position="77"/>
    </location>
</feature>